<dbReference type="InterPro" id="IPR005651">
    <property type="entry name" value="Trm112-like"/>
</dbReference>
<dbReference type="Pfam" id="PF03966">
    <property type="entry name" value="Trm112p"/>
    <property type="match status" value="1"/>
</dbReference>
<gene>
    <name evidence="2" type="ORF">P2L57_33240</name>
</gene>
<evidence type="ECO:0000313" key="3">
    <source>
        <dbReference type="Proteomes" id="UP001220022"/>
    </source>
</evidence>
<sequence>MPLEPSLLEILACPACHAPLRESAAEAAAEAELICTSGDCGLAYPVRDEIPVLLIDEARRPA</sequence>
<dbReference type="EMBL" id="JARHTQ010000033">
    <property type="protein sequence ID" value="MDF2260403.1"/>
    <property type="molecule type" value="Genomic_DNA"/>
</dbReference>
<dbReference type="RefSeq" id="WP_275820968.1">
    <property type="nucleotide sequence ID" value="NZ_BAAANM010000021.1"/>
</dbReference>
<comment type="similarity">
    <text evidence="1">Belongs to the UPF0434 family.</text>
</comment>
<proteinExistence type="inferred from homology"/>
<reference evidence="2 3" key="1">
    <citation type="submission" date="2023-03" db="EMBL/GenBank/DDBJ databases">
        <title>Draft genome sequence of type strain Streptomyces ferralitis JCM 14344.</title>
        <authorList>
            <person name="Klaysubun C."/>
            <person name="Duangmal K."/>
        </authorList>
    </citation>
    <scope>NUCLEOTIDE SEQUENCE [LARGE SCALE GENOMIC DNA]</scope>
    <source>
        <strain evidence="2 3">JCM 14344</strain>
    </source>
</reference>
<protein>
    <recommendedName>
        <fullName evidence="1">UPF0434 protein P2L57_33240</fullName>
    </recommendedName>
</protein>
<evidence type="ECO:0000256" key="1">
    <source>
        <dbReference type="HAMAP-Rule" id="MF_01187"/>
    </source>
</evidence>
<dbReference type="PANTHER" id="PTHR33505">
    <property type="entry name" value="ZGC:162634"/>
    <property type="match status" value="1"/>
</dbReference>
<dbReference type="Proteomes" id="UP001220022">
    <property type="component" value="Unassembled WGS sequence"/>
</dbReference>
<accession>A0ABT5Z9A4</accession>
<comment type="caution">
    <text evidence="2">The sequence shown here is derived from an EMBL/GenBank/DDBJ whole genome shotgun (WGS) entry which is preliminary data.</text>
</comment>
<dbReference type="HAMAP" id="MF_01187">
    <property type="entry name" value="UPF0434"/>
    <property type="match status" value="1"/>
</dbReference>
<evidence type="ECO:0000313" key="2">
    <source>
        <dbReference type="EMBL" id="MDF2260403.1"/>
    </source>
</evidence>
<dbReference type="SUPFAM" id="SSF158997">
    <property type="entry name" value="Trm112p-like"/>
    <property type="match status" value="1"/>
</dbReference>
<dbReference type="PANTHER" id="PTHR33505:SF4">
    <property type="entry name" value="PROTEIN PREY, MITOCHONDRIAL"/>
    <property type="match status" value="1"/>
</dbReference>
<organism evidence="2 3">
    <name type="scientific">Streptantibioticus ferralitis</name>
    <dbReference type="NCBI Taxonomy" id="236510"/>
    <lineage>
        <taxon>Bacteria</taxon>
        <taxon>Bacillati</taxon>
        <taxon>Actinomycetota</taxon>
        <taxon>Actinomycetes</taxon>
        <taxon>Kitasatosporales</taxon>
        <taxon>Streptomycetaceae</taxon>
        <taxon>Streptantibioticus</taxon>
    </lineage>
</organism>
<dbReference type="Gene3D" id="2.20.25.10">
    <property type="match status" value="1"/>
</dbReference>
<keyword evidence="3" id="KW-1185">Reference proteome</keyword>
<name>A0ABT5Z9A4_9ACTN</name>